<dbReference type="InterPro" id="IPR029045">
    <property type="entry name" value="ClpP/crotonase-like_dom_sf"/>
</dbReference>
<protein>
    <submittedName>
        <fullName evidence="4">Enoyl-CoA hydratase/isomerase family protein</fullName>
    </submittedName>
</protein>
<dbReference type="InterPro" id="IPR014748">
    <property type="entry name" value="Enoyl-CoA_hydra_C"/>
</dbReference>
<dbReference type="SUPFAM" id="SSF52096">
    <property type="entry name" value="ClpP/crotonase"/>
    <property type="match status" value="1"/>
</dbReference>
<evidence type="ECO:0000313" key="4">
    <source>
        <dbReference type="EMBL" id="MFC5627704.1"/>
    </source>
</evidence>
<dbReference type="Gene3D" id="1.10.12.10">
    <property type="entry name" value="Lyase 2-enoyl-coa Hydratase, Chain A, domain 2"/>
    <property type="match status" value="1"/>
</dbReference>
<keyword evidence="3" id="KW-0812">Transmembrane</keyword>
<organism evidence="4 5">
    <name type="scientific">Aliibacillus thermotolerans</name>
    <dbReference type="NCBI Taxonomy" id="1834418"/>
    <lineage>
        <taxon>Bacteria</taxon>
        <taxon>Bacillati</taxon>
        <taxon>Bacillota</taxon>
        <taxon>Bacilli</taxon>
        <taxon>Bacillales</taxon>
        <taxon>Bacillaceae</taxon>
        <taxon>Aliibacillus</taxon>
    </lineage>
</organism>
<evidence type="ECO:0000256" key="1">
    <source>
        <dbReference type="ARBA" id="ARBA00005254"/>
    </source>
</evidence>
<dbReference type="RefSeq" id="WP_270895245.1">
    <property type="nucleotide sequence ID" value="NZ_JBHSPF010000012.1"/>
</dbReference>
<dbReference type="PANTHER" id="PTHR43802">
    <property type="entry name" value="ENOYL-COA HYDRATASE"/>
    <property type="match status" value="1"/>
</dbReference>
<keyword evidence="5" id="KW-1185">Reference proteome</keyword>
<comment type="similarity">
    <text evidence="1 2">Belongs to the enoyl-CoA hydratase/isomerase family.</text>
</comment>
<accession>A0ABW0U4P6</accession>
<proteinExistence type="inferred from homology"/>
<dbReference type="PROSITE" id="PS00166">
    <property type="entry name" value="ENOYL_COA_HYDRATASE"/>
    <property type="match status" value="1"/>
</dbReference>
<evidence type="ECO:0000256" key="2">
    <source>
        <dbReference type="RuleBase" id="RU003707"/>
    </source>
</evidence>
<dbReference type="InterPro" id="IPR001753">
    <property type="entry name" value="Enoyl-CoA_hydra/iso"/>
</dbReference>
<evidence type="ECO:0000313" key="5">
    <source>
        <dbReference type="Proteomes" id="UP001596143"/>
    </source>
</evidence>
<dbReference type="PANTHER" id="PTHR43802:SF1">
    <property type="entry name" value="IP11341P-RELATED"/>
    <property type="match status" value="1"/>
</dbReference>
<dbReference type="Gene3D" id="3.90.226.10">
    <property type="entry name" value="2-enoyl-CoA Hydratase, Chain A, domain 1"/>
    <property type="match status" value="1"/>
</dbReference>
<sequence length="260" mass="28628">MEKTFETIEYTTKNGVATILLNRPKSYNAFTSTMNKEIISALRQADRDEAVGSIVITGAGKAFCSGQDLGGVDDNTNHADLLRDNYHPMVRAMRNTSKPIIAAINGVVAGAGMSLALNADFRVMKKGTKFVSAFMNIGLIPDAGFMYVLPRLVGYAKALEITTLGKPIPAEEAKEFGLVTEVYEEEEWEEKVVSFSEQIASLPTVAFTQAKRYMLNSMHESLETYLEKEAQAQRIAGLSEDHQEGLKAFAEKRKPKFSGK</sequence>
<dbReference type="Pfam" id="PF00378">
    <property type="entry name" value="ECH_1"/>
    <property type="match status" value="1"/>
</dbReference>
<gene>
    <name evidence="4" type="ORF">ACFPTR_02165</name>
</gene>
<keyword evidence="3" id="KW-1133">Transmembrane helix</keyword>
<dbReference type="InterPro" id="IPR018376">
    <property type="entry name" value="Enoyl-CoA_hyd/isom_CS"/>
</dbReference>
<dbReference type="EMBL" id="JBHSPF010000012">
    <property type="protein sequence ID" value="MFC5627704.1"/>
    <property type="molecule type" value="Genomic_DNA"/>
</dbReference>
<feature type="transmembrane region" description="Helical" evidence="3">
    <location>
        <begin position="130"/>
        <end position="149"/>
    </location>
</feature>
<name>A0ABW0U4P6_9BACI</name>
<reference evidence="5" key="1">
    <citation type="journal article" date="2019" name="Int. J. Syst. Evol. Microbiol.">
        <title>The Global Catalogue of Microorganisms (GCM) 10K type strain sequencing project: providing services to taxonomists for standard genome sequencing and annotation.</title>
        <authorList>
            <consortium name="The Broad Institute Genomics Platform"/>
            <consortium name="The Broad Institute Genome Sequencing Center for Infectious Disease"/>
            <person name="Wu L."/>
            <person name="Ma J."/>
        </authorList>
    </citation>
    <scope>NUCLEOTIDE SEQUENCE [LARGE SCALE GENOMIC DNA]</scope>
    <source>
        <strain evidence="5">CGMCC 1.15790</strain>
    </source>
</reference>
<dbReference type="Proteomes" id="UP001596143">
    <property type="component" value="Unassembled WGS sequence"/>
</dbReference>
<keyword evidence="3" id="KW-0472">Membrane</keyword>
<dbReference type="CDD" id="cd06558">
    <property type="entry name" value="crotonase-like"/>
    <property type="match status" value="1"/>
</dbReference>
<feature type="transmembrane region" description="Helical" evidence="3">
    <location>
        <begin position="99"/>
        <end position="118"/>
    </location>
</feature>
<evidence type="ECO:0000256" key="3">
    <source>
        <dbReference type="SAM" id="Phobius"/>
    </source>
</evidence>
<comment type="caution">
    <text evidence="4">The sequence shown here is derived from an EMBL/GenBank/DDBJ whole genome shotgun (WGS) entry which is preliminary data.</text>
</comment>